<dbReference type="PROSITE" id="PS50088">
    <property type="entry name" value="ANK_REPEAT"/>
    <property type="match status" value="8"/>
</dbReference>
<dbReference type="RefSeq" id="XP_022089011.1">
    <property type="nucleotide sequence ID" value="XM_022233319.1"/>
</dbReference>
<dbReference type="PRINTS" id="PR01415">
    <property type="entry name" value="ANKYRIN"/>
</dbReference>
<dbReference type="Pfam" id="PF07525">
    <property type="entry name" value="SOCS_box"/>
    <property type="match status" value="1"/>
</dbReference>
<feature type="repeat" description="ANK" evidence="4">
    <location>
        <begin position="77"/>
        <end position="109"/>
    </location>
</feature>
<dbReference type="GO" id="GO:0016567">
    <property type="term" value="P:protein ubiquitination"/>
    <property type="evidence" value="ECO:0007669"/>
    <property type="project" value="TreeGrafter"/>
</dbReference>
<feature type="repeat" description="ANK" evidence="4">
    <location>
        <begin position="176"/>
        <end position="208"/>
    </location>
</feature>
<dbReference type="GeneID" id="110978373"/>
<evidence type="ECO:0000256" key="3">
    <source>
        <dbReference type="ARBA" id="ARBA00023043"/>
    </source>
</evidence>
<dbReference type="Proteomes" id="UP000694845">
    <property type="component" value="Unplaced"/>
</dbReference>
<dbReference type="GO" id="GO:0035556">
    <property type="term" value="P:intracellular signal transduction"/>
    <property type="evidence" value="ECO:0007669"/>
    <property type="project" value="InterPro"/>
</dbReference>
<dbReference type="InterPro" id="IPR051573">
    <property type="entry name" value="Ankyrin-SOCS_box_domain"/>
</dbReference>
<dbReference type="RefSeq" id="XP_022089016.1">
    <property type="nucleotide sequence ID" value="XM_022233324.1"/>
</dbReference>
<feature type="repeat" description="ANK" evidence="4">
    <location>
        <begin position="283"/>
        <end position="311"/>
    </location>
</feature>
<dbReference type="AlphaFoldDB" id="A0A8B7Y9H8"/>
<evidence type="ECO:0000256" key="4">
    <source>
        <dbReference type="PROSITE-ProRule" id="PRU00023"/>
    </source>
</evidence>
<dbReference type="InterPro" id="IPR036036">
    <property type="entry name" value="SOCS_box-like_dom_sf"/>
</dbReference>
<evidence type="ECO:0000313" key="12">
    <source>
        <dbReference type="RefSeq" id="XP_022089016.1"/>
    </source>
</evidence>
<feature type="repeat" description="ANK" evidence="4">
    <location>
        <begin position="9"/>
        <end position="41"/>
    </location>
</feature>
<proteinExistence type="inferred from homology"/>
<evidence type="ECO:0000256" key="1">
    <source>
        <dbReference type="ARBA" id="ARBA00005949"/>
    </source>
</evidence>
<dbReference type="Gene3D" id="1.25.40.20">
    <property type="entry name" value="Ankyrin repeat-containing domain"/>
    <property type="match status" value="3"/>
</dbReference>
<dbReference type="SMART" id="SM00969">
    <property type="entry name" value="SOCS_box"/>
    <property type="match status" value="1"/>
</dbReference>
<evidence type="ECO:0000313" key="9">
    <source>
        <dbReference type="RefSeq" id="XP_022089013.1"/>
    </source>
</evidence>
<evidence type="ECO:0000259" key="5">
    <source>
        <dbReference type="PROSITE" id="PS50225"/>
    </source>
</evidence>
<dbReference type="OrthoDB" id="194358at2759"/>
<accession>A0A8B7Y9H8</accession>
<dbReference type="Pfam" id="PF12796">
    <property type="entry name" value="Ank_2"/>
    <property type="match status" value="3"/>
</dbReference>
<dbReference type="InterPro" id="IPR036770">
    <property type="entry name" value="Ankyrin_rpt-contain_sf"/>
</dbReference>
<dbReference type="PANTHER" id="PTHR24136">
    <property type="entry name" value="SOWAH (DROSOPHILA) HOMOLOG"/>
    <property type="match status" value="1"/>
</dbReference>
<dbReference type="GO" id="GO:0045732">
    <property type="term" value="P:positive regulation of protein catabolic process"/>
    <property type="evidence" value="ECO:0007669"/>
    <property type="project" value="TreeGrafter"/>
</dbReference>
<dbReference type="OMA" id="CPRINAN"/>
<dbReference type="SMART" id="SM00248">
    <property type="entry name" value="ANK"/>
    <property type="match status" value="10"/>
</dbReference>
<dbReference type="InterPro" id="IPR001496">
    <property type="entry name" value="SOCS_box"/>
</dbReference>
<dbReference type="Gene3D" id="1.10.750.20">
    <property type="entry name" value="SOCS box"/>
    <property type="match status" value="1"/>
</dbReference>
<dbReference type="KEGG" id="aplc:110978373"/>
<dbReference type="PANTHER" id="PTHR24136:SF15">
    <property type="entry name" value="ANK_REP_REGION DOMAIN-CONTAINING PROTEIN"/>
    <property type="match status" value="1"/>
</dbReference>
<dbReference type="Pfam" id="PF00023">
    <property type="entry name" value="Ank"/>
    <property type="match status" value="1"/>
</dbReference>
<evidence type="ECO:0000313" key="8">
    <source>
        <dbReference type="RefSeq" id="XP_022089012.1"/>
    </source>
</evidence>
<dbReference type="RefSeq" id="XP_022089014.1">
    <property type="nucleotide sequence ID" value="XM_022233322.1"/>
</dbReference>
<feature type="repeat" description="ANK" evidence="4">
    <location>
        <begin position="244"/>
        <end position="265"/>
    </location>
</feature>
<reference evidence="7 8" key="1">
    <citation type="submission" date="2025-04" db="UniProtKB">
        <authorList>
            <consortium name="RefSeq"/>
        </authorList>
    </citation>
    <scope>IDENTIFICATION</scope>
</reference>
<comment type="similarity">
    <text evidence="1">Belongs to the ankyrin SOCS box (ASB) family.</text>
</comment>
<dbReference type="InterPro" id="IPR002110">
    <property type="entry name" value="Ankyrin_rpt"/>
</dbReference>
<dbReference type="SUPFAM" id="SSF158235">
    <property type="entry name" value="SOCS box-like"/>
    <property type="match status" value="1"/>
</dbReference>
<evidence type="ECO:0000313" key="10">
    <source>
        <dbReference type="RefSeq" id="XP_022089014.1"/>
    </source>
</evidence>
<feature type="domain" description="SOCS box" evidence="5">
    <location>
        <begin position="484"/>
        <end position="530"/>
    </location>
</feature>
<dbReference type="SUPFAM" id="SSF48403">
    <property type="entry name" value="Ankyrin repeat"/>
    <property type="match status" value="2"/>
</dbReference>
<evidence type="ECO:0000313" key="11">
    <source>
        <dbReference type="RefSeq" id="XP_022089015.1"/>
    </source>
</evidence>
<dbReference type="RefSeq" id="XP_022089012.1">
    <property type="nucleotide sequence ID" value="XM_022233320.1"/>
</dbReference>
<evidence type="ECO:0000313" key="6">
    <source>
        <dbReference type="Proteomes" id="UP000694845"/>
    </source>
</evidence>
<keyword evidence="3 4" id="KW-0040">ANK repeat</keyword>
<dbReference type="PROSITE" id="PS50225">
    <property type="entry name" value="SOCS"/>
    <property type="match status" value="1"/>
</dbReference>
<name>A0A8B7Y9H8_ACAPL</name>
<feature type="repeat" description="ANK" evidence="4">
    <location>
        <begin position="143"/>
        <end position="175"/>
    </location>
</feature>
<keyword evidence="6" id="KW-1185">Reference proteome</keyword>
<feature type="repeat" description="ANK" evidence="4">
    <location>
        <begin position="42"/>
        <end position="74"/>
    </location>
</feature>
<dbReference type="PROSITE" id="PS50297">
    <property type="entry name" value="ANK_REP_REGION"/>
    <property type="match status" value="6"/>
</dbReference>
<dbReference type="RefSeq" id="XP_022089013.1">
    <property type="nucleotide sequence ID" value="XM_022233321.1"/>
</dbReference>
<organism evidence="6 11">
    <name type="scientific">Acanthaster planci</name>
    <name type="common">Crown-of-thorns starfish</name>
    <dbReference type="NCBI Taxonomy" id="133434"/>
    <lineage>
        <taxon>Eukaryota</taxon>
        <taxon>Metazoa</taxon>
        <taxon>Echinodermata</taxon>
        <taxon>Eleutherozoa</taxon>
        <taxon>Asterozoa</taxon>
        <taxon>Asteroidea</taxon>
        <taxon>Valvatacea</taxon>
        <taxon>Valvatida</taxon>
        <taxon>Acanthasteridae</taxon>
        <taxon>Acanthaster</taxon>
    </lineage>
</organism>
<evidence type="ECO:0000256" key="2">
    <source>
        <dbReference type="ARBA" id="ARBA00022737"/>
    </source>
</evidence>
<keyword evidence="2" id="KW-0677">Repeat</keyword>
<dbReference type="RefSeq" id="XP_022089015.1">
    <property type="nucleotide sequence ID" value="XM_022233323.1"/>
</dbReference>
<evidence type="ECO:0000313" key="7">
    <source>
        <dbReference type="RefSeq" id="XP_022089011.1"/>
    </source>
</evidence>
<protein>
    <submittedName>
        <fullName evidence="7 8">Ankyrin repeat and SOCS box protein 3-like</fullName>
    </submittedName>
</protein>
<feature type="repeat" description="ANK" evidence="4">
    <location>
        <begin position="209"/>
        <end position="241"/>
    </location>
</feature>
<dbReference type="SMART" id="SM00253">
    <property type="entry name" value="SOCS"/>
    <property type="match status" value="1"/>
</dbReference>
<gene>
    <name evidence="7 8 9 10 11 12" type="primary">LOC110978373</name>
</gene>
<sequence>MDFTEAYPDRCSTVGAAVRMGNAEVLQELIARGASINVHDNRGWSPLHEAASTRKYDCVRILLTKLSKEDVNARTWEGETATFFAAKTGHLKILRLLVKHGGDPNISNNEDGSPILQAVSGNHKDCVAFLLRQGANVNSHLFGGWSLLHEAACCGFPDILSLLLRAGAKIDVRDDFGIMPVFTAAQYGKLDCLKLLIEHGADPNARAEDNATPLYLAAQEGYSQCVEYLLIHGAVVDIPTNTAQGFRPIHVAAFRGHLKSLKLLIPPSLSVLEQVKIPGEWEELLTPLQLAARGGHDEAIKMLLDAGCDPDCGVRNPTENTKGMLLQMAQTLDIDPPPFYCATQMGHYTTAALLLESGASVCRPSDQYCLLTMFRDDTRATELLLDHCGKIDCKHILSDLFHMLFPLDALRLLMDRGLRIRFNCQAAHGLCPRINANILTLHASEVTCVMKLIYGYVDRLCLCEHNIKRLQELGCYDKVVSLTSKPHSLLHLCRVAITEHLGTTRAPKIIPTIDFLPVLIKDFLLYKDMRPGS</sequence>
<dbReference type="CDD" id="cd03716">
    <property type="entry name" value="SOCS_ASB_like"/>
    <property type="match status" value="1"/>
</dbReference>